<feature type="transmembrane region" description="Helical" evidence="9">
    <location>
        <begin position="96"/>
        <end position="118"/>
    </location>
</feature>
<dbReference type="PANTHER" id="PTHR32502:SF8">
    <property type="entry name" value="N-ACETYLGALACTOSAMINE PERMEASE IIC COMPONENT 1"/>
    <property type="match status" value="1"/>
</dbReference>
<dbReference type="PANTHER" id="PTHR32502">
    <property type="entry name" value="N-ACETYLGALACTOSAMINE PERMEASE II COMPONENT-RELATED"/>
    <property type="match status" value="1"/>
</dbReference>
<evidence type="ECO:0000256" key="5">
    <source>
        <dbReference type="ARBA" id="ARBA00022683"/>
    </source>
</evidence>
<keyword evidence="7 9" id="KW-1133">Transmembrane helix</keyword>
<evidence type="ECO:0000256" key="8">
    <source>
        <dbReference type="ARBA" id="ARBA00023136"/>
    </source>
</evidence>
<sequence length="251" mass="27269">MIVQAILVALITTCCTWWFSHVVTRTWLYPLWSGFLVGLVLGKPVEGMMIAAAINLPYVGFITAGGSMPGNPQFAGPVGTALALVSGLDVNSATTVGVILGSVTIMVWTAYMSINTLWVHMAEDFLNKGNIRAMRMCNYIPSFFVSFILNGIPAMLVVLYGAPFGEWFQTFPQWIVDGFGIVGGLMPALGIAMLLQYLNKPKLMPFFFIGFALAEFMGLTTMMVTFIAALVAILLYNYQSDSTKKLTGGEA</sequence>
<name>A0ABT1Z7Y6_9ACTN</name>
<dbReference type="InterPro" id="IPR050303">
    <property type="entry name" value="GatZ_KbaZ_carbometab"/>
</dbReference>
<evidence type="ECO:0000256" key="4">
    <source>
        <dbReference type="ARBA" id="ARBA00022597"/>
    </source>
</evidence>
<dbReference type="PROSITE" id="PS51106">
    <property type="entry name" value="PTS_EIIC_TYPE_4"/>
    <property type="match status" value="1"/>
</dbReference>
<feature type="transmembrane region" description="Helical" evidence="9">
    <location>
        <begin position="207"/>
        <end position="236"/>
    </location>
</feature>
<evidence type="ECO:0000256" key="9">
    <source>
        <dbReference type="SAM" id="Phobius"/>
    </source>
</evidence>
<dbReference type="EMBL" id="JANSKA010000003">
    <property type="protein sequence ID" value="MCR9036303.1"/>
    <property type="molecule type" value="Genomic_DNA"/>
</dbReference>
<dbReference type="InterPro" id="IPR004700">
    <property type="entry name" value="PTS_IIC_man"/>
</dbReference>
<dbReference type="RefSeq" id="WP_032111122.1">
    <property type="nucleotide sequence ID" value="NZ_JANSKA010000003.1"/>
</dbReference>
<keyword evidence="3" id="KW-1003">Cell membrane</keyword>
<feature type="transmembrane region" description="Helical" evidence="9">
    <location>
        <begin position="49"/>
        <end position="68"/>
    </location>
</feature>
<keyword evidence="2" id="KW-0813">Transport</keyword>
<comment type="subcellular location">
    <subcellularLocation>
        <location evidence="1">Cell membrane</location>
        <topology evidence="1">Multi-pass membrane protein</topology>
    </subcellularLocation>
</comment>
<dbReference type="Pfam" id="PF03609">
    <property type="entry name" value="EII-Sor"/>
    <property type="match status" value="1"/>
</dbReference>
<keyword evidence="5" id="KW-0598">Phosphotransferase system</keyword>
<keyword evidence="11" id="KW-1185">Reference proteome</keyword>
<accession>A0ABT1Z7Y6</accession>
<gene>
    <name evidence="10" type="ORF">NVS32_04990</name>
</gene>
<evidence type="ECO:0000256" key="3">
    <source>
        <dbReference type="ARBA" id="ARBA00022475"/>
    </source>
</evidence>
<keyword evidence="6 9" id="KW-0812">Transmembrane</keyword>
<evidence type="ECO:0000256" key="1">
    <source>
        <dbReference type="ARBA" id="ARBA00004651"/>
    </source>
</evidence>
<evidence type="ECO:0000313" key="10">
    <source>
        <dbReference type="EMBL" id="MCR9036303.1"/>
    </source>
</evidence>
<organism evidence="10 11">
    <name type="scientific">Tractidigestivibacter montrealensis</name>
    <dbReference type="NCBI Taxonomy" id="2972466"/>
    <lineage>
        <taxon>Bacteria</taxon>
        <taxon>Bacillati</taxon>
        <taxon>Actinomycetota</taxon>
        <taxon>Coriobacteriia</taxon>
        <taxon>Coriobacteriales</taxon>
        <taxon>Atopobiaceae</taxon>
        <taxon>Tractidigestivibacter</taxon>
    </lineage>
</organism>
<dbReference type="Proteomes" id="UP001204320">
    <property type="component" value="Unassembled WGS sequence"/>
</dbReference>
<evidence type="ECO:0000313" key="11">
    <source>
        <dbReference type="Proteomes" id="UP001204320"/>
    </source>
</evidence>
<comment type="caution">
    <text evidence="10">The sequence shown here is derived from an EMBL/GenBank/DDBJ whole genome shotgun (WGS) entry which is preliminary data.</text>
</comment>
<feature type="transmembrane region" description="Helical" evidence="9">
    <location>
        <begin position="174"/>
        <end position="195"/>
    </location>
</feature>
<evidence type="ECO:0000256" key="7">
    <source>
        <dbReference type="ARBA" id="ARBA00022989"/>
    </source>
</evidence>
<keyword evidence="8 9" id="KW-0472">Membrane</keyword>
<reference evidence="10 11" key="1">
    <citation type="submission" date="2022-08" db="EMBL/GenBank/DDBJ databases">
        <title>Tractidigestivibacter montrealensis type strain KD21.</title>
        <authorList>
            <person name="Diop K."/>
            <person name="Richard C."/>
            <person name="Routy B."/>
        </authorList>
    </citation>
    <scope>NUCLEOTIDE SEQUENCE [LARGE SCALE GENOMIC DNA]</scope>
    <source>
        <strain evidence="10 11">KD21</strain>
    </source>
</reference>
<proteinExistence type="predicted"/>
<evidence type="ECO:0000256" key="6">
    <source>
        <dbReference type="ARBA" id="ARBA00022692"/>
    </source>
</evidence>
<keyword evidence="4 10" id="KW-0762">Sugar transport</keyword>
<feature type="transmembrane region" description="Helical" evidence="9">
    <location>
        <begin position="139"/>
        <end position="162"/>
    </location>
</feature>
<protein>
    <submittedName>
        <fullName evidence="10">PTS sugar transporter subunit IIC</fullName>
    </submittedName>
</protein>
<evidence type="ECO:0000256" key="2">
    <source>
        <dbReference type="ARBA" id="ARBA00022448"/>
    </source>
</evidence>